<feature type="chain" id="PRO_5005327371" evidence="1">
    <location>
        <begin position="30"/>
        <end position="104"/>
    </location>
</feature>
<evidence type="ECO:0000313" key="3">
    <source>
        <dbReference type="WBParaSite" id="SSTP_0000223900.1"/>
    </source>
</evidence>
<name>A0A0K0DYC5_STRER</name>
<dbReference type="Proteomes" id="UP000035681">
    <property type="component" value="Unplaced"/>
</dbReference>
<evidence type="ECO:0000313" key="2">
    <source>
        <dbReference type="Proteomes" id="UP000035681"/>
    </source>
</evidence>
<evidence type="ECO:0000256" key="1">
    <source>
        <dbReference type="SAM" id="SignalP"/>
    </source>
</evidence>
<protein>
    <submittedName>
        <fullName evidence="3">Hemocyanin_N domain-containing protein</fullName>
    </submittedName>
</protein>
<dbReference type="WBParaSite" id="SSTP_0000223900.1">
    <property type="protein sequence ID" value="SSTP_0000223900.1"/>
    <property type="gene ID" value="SSTP_0000223900"/>
</dbReference>
<dbReference type="WBParaSite" id="TCONS_00006498.p1">
    <property type="protein sequence ID" value="TCONS_00006498.p1"/>
    <property type="gene ID" value="XLOC_004641"/>
</dbReference>
<dbReference type="AlphaFoldDB" id="A0A0K0DYC5"/>
<reference evidence="3" key="1">
    <citation type="submission" date="2015-08" db="UniProtKB">
        <authorList>
            <consortium name="WormBaseParasite"/>
        </authorList>
    </citation>
    <scope>IDENTIFICATION</scope>
</reference>
<proteinExistence type="predicted"/>
<feature type="signal peptide" evidence="1">
    <location>
        <begin position="1"/>
        <end position="29"/>
    </location>
</feature>
<keyword evidence="1" id="KW-0732">Signal</keyword>
<keyword evidence="2" id="KW-1185">Reference proteome</keyword>
<organism evidence="3">
    <name type="scientific">Strongyloides stercoralis</name>
    <name type="common">Threadworm</name>
    <dbReference type="NCBI Taxonomy" id="6248"/>
    <lineage>
        <taxon>Eukaryota</taxon>
        <taxon>Metazoa</taxon>
        <taxon>Ecdysozoa</taxon>
        <taxon>Nematoda</taxon>
        <taxon>Chromadorea</taxon>
        <taxon>Rhabditida</taxon>
        <taxon>Tylenchina</taxon>
        <taxon>Panagrolaimomorpha</taxon>
        <taxon>Strongyloidoidea</taxon>
        <taxon>Strongyloididae</taxon>
        <taxon>Strongyloides</taxon>
    </lineage>
</organism>
<sequence>MSTISFSVQVIFIFTVLFSVFTSNEQVTASPIKDQPLEMSDYKPYLAYARNPDFFSRLSLKQWSPVVYEQYQTPELIQKRNNAELVNHIVKNFHAIGRLEDIGK</sequence>
<accession>A0A0K0DYC5</accession>